<feature type="domain" description="FecR protein" evidence="2">
    <location>
        <begin position="118"/>
        <end position="207"/>
    </location>
</feature>
<dbReference type="Pfam" id="PF04773">
    <property type="entry name" value="FecR"/>
    <property type="match status" value="1"/>
</dbReference>
<reference evidence="4 6" key="2">
    <citation type="submission" date="2019-03" db="EMBL/GenBank/DDBJ databases">
        <title>Genomic Encyclopedia of Type Strains, Phase IV (KMG-IV): sequencing the most valuable type-strain genomes for metagenomic binning, comparative biology and taxonomic classification.</title>
        <authorList>
            <person name="Goeker M."/>
        </authorList>
    </citation>
    <scope>NUCLEOTIDE SEQUENCE [LARGE SCALE GENOMIC DNA]</scope>
    <source>
        <strain evidence="4 6">DSM 23917</strain>
    </source>
</reference>
<keyword evidence="5" id="KW-1185">Reference proteome</keyword>
<protein>
    <submittedName>
        <fullName evidence="3">DUF4974 domain-containing protein</fullName>
    </submittedName>
    <submittedName>
        <fullName evidence="4">FecR family protein</fullName>
    </submittedName>
</protein>
<proteinExistence type="predicted"/>
<reference evidence="3 5" key="1">
    <citation type="submission" date="2018-11" db="EMBL/GenBank/DDBJ databases">
        <title>Genomes From Bacteria Associated with the Canine Oral Cavity: a Test Case for Automated Genome-Based Taxonomic Assignment.</title>
        <authorList>
            <person name="Coil D.A."/>
            <person name="Jospin G."/>
            <person name="Darling A.E."/>
            <person name="Wallis C."/>
            <person name="Davis I.J."/>
            <person name="Harris S."/>
            <person name="Eisen J.A."/>
            <person name="Holcombe L.J."/>
            <person name="O'Flynn C."/>
        </authorList>
    </citation>
    <scope>NUCLEOTIDE SEQUENCE [LARGE SCALE GENOMIC DNA]</scope>
    <source>
        <strain evidence="3 5">OH1047_COT-310</strain>
    </source>
</reference>
<keyword evidence="1" id="KW-0472">Membrane</keyword>
<organism evidence="3 5">
    <name type="scientific">Prevotella heparinolytica</name>
    <dbReference type="NCBI Taxonomy" id="28113"/>
    <lineage>
        <taxon>Bacteria</taxon>
        <taxon>Pseudomonadati</taxon>
        <taxon>Bacteroidota</taxon>
        <taxon>Bacteroidia</taxon>
        <taxon>Bacteroidales</taxon>
        <taxon>Bacteroidaceae</taxon>
        <taxon>Bacteroides</taxon>
    </lineage>
</organism>
<dbReference type="InterPro" id="IPR006860">
    <property type="entry name" value="FecR"/>
</dbReference>
<evidence type="ECO:0000313" key="6">
    <source>
        <dbReference type="Proteomes" id="UP000295600"/>
    </source>
</evidence>
<dbReference type="Proteomes" id="UP000295600">
    <property type="component" value="Unassembled WGS sequence"/>
</dbReference>
<dbReference type="AlphaFoldDB" id="A0A3P1ZY39"/>
<gene>
    <name evidence="3" type="ORF">EII33_12585</name>
    <name evidence="4" type="ORF">EV202_14111</name>
</gene>
<dbReference type="Proteomes" id="UP000279562">
    <property type="component" value="Unassembled WGS sequence"/>
</dbReference>
<dbReference type="PANTHER" id="PTHR30273:SF2">
    <property type="entry name" value="PROTEIN FECR"/>
    <property type="match status" value="1"/>
</dbReference>
<name>A0A3P1ZY39_9BACE</name>
<dbReference type="Gene3D" id="2.60.120.1440">
    <property type="match status" value="1"/>
</dbReference>
<evidence type="ECO:0000259" key="2">
    <source>
        <dbReference type="Pfam" id="PF04773"/>
    </source>
</evidence>
<dbReference type="EMBL" id="SLXB01000041">
    <property type="protein sequence ID" value="TCO86771.1"/>
    <property type="molecule type" value="Genomic_DNA"/>
</dbReference>
<dbReference type="EMBL" id="RQYF01000091">
    <property type="protein sequence ID" value="RRD88051.1"/>
    <property type="molecule type" value="Genomic_DNA"/>
</dbReference>
<dbReference type="PANTHER" id="PTHR30273">
    <property type="entry name" value="PERIPLASMIC SIGNAL SENSOR AND SIGMA FACTOR ACTIVATOR FECR-RELATED"/>
    <property type="match status" value="1"/>
</dbReference>
<dbReference type="RefSeq" id="WP_125240003.1">
    <property type="nucleotide sequence ID" value="NZ_JBQMZI010000001.1"/>
</dbReference>
<keyword evidence="1" id="KW-1133">Transmembrane helix</keyword>
<dbReference type="InterPro" id="IPR012373">
    <property type="entry name" value="Ferrdict_sens_TM"/>
</dbReference>
<feature type="transmembrane region" description="Helical" evidence="1">
    <location>
        <begin position="89"/>
        <end position="107"/>
    </location>
</feature>
<dbReference type="PIRSF" id="PIRSF018266">
    <property type="entry name" value="FecR"/>
    <property type="match status" value="1"/>
</dbReference>
<evidence type="ECO:0000313" key="5">
    <source>
        <dbReference type="Proteomes" id="UP000279562"/>
    </source>
</evidence>
<evidence type="ECO:0000313" key="3">
    <source>
        <dbReference type="EMBL" id="RRD88051.1"/>
    </source>
</evidence>
<comment type="caution">
    <text evidence="3">The sequence shown here is derived from an EMBL/GenBank/DDBJ whole genome shotgun (WGS) entry which is preliminary data.</text>
</comment>
<evidence type="ECO:0000313" key="4">
    <source>
        <dbReference type="EMBL" id="TCO86771.1"/>
    </source>
</evidence>
<sequence>MKEKRNISHETLSVQEKAAITRNLFERYRRGETSPEENEMVESLETAFIPEKEFAVTDELIAELNAETNDFVYKTIGIEKTKKRRLSPVLVGAAASVALLIIGMLLFNKPADNQVEKVVTETAIKRIALPDGSEITLNVGTSIRYNAAREVWLDEGEAFFDVTPDIENPFTVHLRNGLSVRVLGTSFTVQSYAELPFQQIDVLSGKVTVSAPDNETVELVSDQKATYRATKLSRQTTNAAQKAAWRTGTVVLVNASFAELRLRMRQLYGKNIVFEDVSQNISIHITLHRTAQPLEIADEIAALYGLSYRITPDKIVFQPQK</sequence>
<evidence type="ECO:0000256" key="1">
    <source>
        <dbReference type="SAM" id="Phobius"/>
    </source>
</evidence>
<accession>A0A3P1ZY39</accession>
<dbReference type="Gene3D" id="3.55.50.30">
    <property type="match status" value="1"/>
</dbReference>
<dbReference type="GO" id="GO:0016989">
    <property type="term" value="F:sigma factor antagonist activity"/>
    <property type="evidence" value="ECO:0007669"/>
    <property type="project" value="TreeGrafter"/>
</dbReference>
<keyword evidence="1" id="KW-0812">Transmembrane</keyword>